<evidence type="ECO:0000313" key="1">
    <source>
        <dbReference type="EMBL" id="CAD0201596.1"/>
    </source>
</evidence>
<organism evidence="1 2">
    <name type="scientific">Chrysodeixis includens</name>
    <name type="common">Soybean looper</name>
    <name type="synonym">Pseudoplusia includens</name>
    <dbReference type="NCBI Taxonomy" id="689277"/>
    <lineage>
        <taxon>Eukaryota</taxon>
        <taxon>Metazoa</taxon>
        <taxon>Ecdysozoa</taxon>
        <taxon>Arthropoda</taxon>
        <taxon>Hexapoda</taxon>
        <taxon>Insecta</taxon>
        <taxon>Pterygota</taxon>
        <taxon>Neoptera</taxon>
        <taxon>Endopterygota</taxon>
        <taxon>Lepidoptera</taxon>
        <taxon>Glossata</taxon>
        <taxon>Ditrysia</taxon>
        <taxon>Noctuoidea</taxon>
        <taxon>Noctuidae</taxon>
        <taxon>Plusiinae</taxon>
        <taxon>Chrysodeixis</taxon>
    </lineage>
</organism>
<keyword evidence="2" id="KW-1185">Reference proteome</keyword>
<gene>
    <name evidence="1" type="ORF">CINC_LOCUS3266</name>
</gene>
<dbReference type="AlphaFoldDB" id="A0A9N8L4Y9"/>
<protein>
    <submittedName>
        <fullName evidence="1">Uncharacterized protein</fullName>
    </submittedName>
</protein>
<reference evidence="1" key="1">
    <citation type="submission" date="2021-12" db="EMBL/GenBank/DDBJ databases">
        <authorList>
            <person name="King R."/>
        </authorList>
    </citation>
    <scope>NUCLEOTIDE SEQUENCE</scope>
</reference>
<dbReference type="EMBL" id="LR824018">
    <property type="protein sequence ID" value="CAD0201596.1"/>
    <property type="molecule type" value="Genomic_DNA"/>
</dbReference>
<sequence>MSKVQMVGFHCDRSTRELERSSYCTLVQKFKFKRRVKTKMLHCVHVSNFIFCSCYLYNTKHLHVSGVTFKIITDYDKVYNRITVSIHSSLDTSMKRVFTIIKFIYSRYLLV</sequence>
<evidence type="ECO:0000313" key="2">
    <source>
        <dbReference type="Proteomes" id="UP001154114"/>
    </source>
</evidence>
<name>A0A9N8L4Y9_CHRIL</name>
<proteinExistence type="predicted"/>
<accession>A0A9N8L4Y9</accession>
<dbReference type="Proteomes" id="UP001154114">
    <property type="component" value="Chromosome 15"/>
</dbReference>